<dbReference type="InterPro" id="IPR020069">
    <property type="entry name" value="Ribosomal_bL9_C"/>
</dbReference>
<dbReference type="InterPro" id="IPR020070">
    <property type="entry name" value="Ribosomal_bL9_N"/>
</dbReference>
<dbReference type="EMBL" id="MEUA01000044">
    <property type="protein sequence ID" value="OGC14025.1"/>
    <property type="molecule type" value="Genomic_DNA"/>
</dbReference>
<dbReference type="HAMAP" id="MF_00503">
    <property type="entry name" value="Ribosomal_bL9"/>
    <property type="match status" value="1"/>
</dbReference>
<evidence type="ECO:0000259" key="9">
    <source>
        <dbReference type="Pfam" id="PF01281"/>
    </source>
</evidence>
<accession>A0A1F4S0Q5</accession>
<dbReference type="InterPro" id="IPR000244">
    <property type="entry name" value="Ribosomal_bL9"/>
</dbReference>
<reference evidence="11 12" key="1">
    <citation type="journal article" date="2016" name="Nat. Commun.">
        <title>Thousands of microbial genomes shed light on interconnected biogeochemical processes in an aquifer system.</title>
        <authorList>
            <person name="Anantharaman K."/>
            <person name="Brown C.T."/>
            <person name="Hug L.A."/>
            <person name="Sharon I."/>
            <person name="Castelle C.J."/>
            <person name="Probst A.J."/>
            <person name="Thomas B.C."/>
            <person name="Singh A."/>
            <person name="Wilkins M.J."/>
            <person name="Karaoz U."/>
            <person name="Brodie E.L."/>
            <person name="Williams K.H."/>
            <person name="Hubbard S.S."/>
            <person name="Banfield J.F."/>
        </authorList>
    </citation>
    <scope>NUCLEOTIDE SEQUENCE [LARGE SCALE GENOMIC DNA]</scope>
</reference>
<comment type="function">
    <text evidence="7">Binds to the 23S rRNA.</text>
</comment>
<dbReference type="Gene3D" id="3.10.430.100">
    <property type="entry name" value="Ribosomal protein L9, C-terminal domain"/>
    <property type="match status" value="1"/>
</dbReference>
<organism evidence="11 12">
    <name type="scientific">candidate division WOR-1 bacterium RIFOXYB2_FULL_36_35</name>
    <dbReference type="NCBI Taxonomy" id="1802578"/>
    <lineage>
        <taxon>Bacteria</taxon>
        <taxon>Bacillati</taxon>
        <taxon>Saganbacteria</taxon>
    </lineage>
</organism>
<keyword evidence="2 7" id="KW-0699">rRNA-binding</keyword>
<dbReference type="PANTHER" id="PTHR21368">
    <property type="entry name" value="50S RIBOSOMAL PROTEIN L9"/>
    <property type="match status" value="1"/>
</dbReference>
<dbReference type="NCBIfam" id="TIGR00158">
    <property type="entry name" value="L9"/>
    <property type="match status" value="1"/>
</dbReference>
<name>A0A1F4S0Q5_UNCSA</name>
<dbReference type="SUPFAM" id="SSF55653">
    <property type="entry name" value="Ribosomal protein L9 C-domain"/>
    <property type="match status" value="1"/>
</dbReference>
<evidence type="ECO:0000256" key="4">
    <source>
        <dbReference type="ARBA" id="ARBA00022980"/>
    </source>
</evidence>
<evidence type="ECO:0000256" key="5">
    <source>
        <dbReference type="ARBA" id="ARBA00023274"/>
    </source>
</evidence>
<dbReference type="Proteomes" id="UP000177905">
    <property type="component" value="Unassembled WGS sequence"/>
</dbReference>
<evidence type="ECO:0000313" key="12">
    <source>
        <dbReference type="Proteomes" id="UP000177905"/>
    </source>
</evidence>
<dbReference type="Gene3D" id="3.40.5.10">
    <property type="entry name" value="Ribosomal protein L9, N-terminal domain"/>
    <property type="match status" value="1"/>
</dbReference>
<dbReference type="InterPro" id="IPR036935">
    <property type="entry name" value="Ribosomal_bL9_N_sf"/>
</dbReference>
<dbReference type="GO" id="GO:0005840">
    <property type="term" value="C:ribosome"/>
    <property type="evidence" value="ECO:0007669"/>
    <property type="project" value="UniProtKB-KW"/>
</dbReference>
<dbReference type="Pfam" id="PF03948">
    <property type="entry name" value="Ribosomal_L9_C"/>
    <property type="match status" value="1"/>
</dbReference>
<dbReference type="SUPFAM" id="SSF55658">
    <property type="entry name" value="L9 N-domain-like"/>
    <property type="match status" value="1"/>
</dbReference>
<dbReference type="GO" id="GO:0003735">
    <property type="term" value="F:structural constituent of ribosome"/>
    <property type="evidence" value="ECO:0007669"/>
    <property type="project" value="InterPro"/>
</dbReference>
<keyword evidence="3 7" id="KW-0694">RNA-binding</keyword>
<evidence type="ECO:0000256" key="6">
    <source>
        <dbReference type="ARBA" id="ARBA00035292"/>
    </source>
</evidence>
<sequence>MKVILLEENRVTDVADGYARNYLFPQKKAILATPVNLKKFEAKLKAMESFLAQKKKEAEELAKQIEGKSLVIKAETGEEGKLFGSVTVQDIVDEMKKQHGIDLDKKKVNLNDHIKTLGEYSASVKFHHAVIAHIKIVVEKL</sequence>
<keyword evidence="8" id="KW-0175">Coiled coil</keyword>
<protein>
    <recommendedName>
        <fullName evidence="6 7">Large ribosomal subunit protein bL9</fullName>
    </recommendedName>
</protein>
<gene>
    <name evidence="7" type="primary">rplI</name>
    <name evidence="11" type="ORF">A2290_02415</name>
</gene>
<dbReference type="GO" id="GO:0019843">
    <property type="term" value="F:rRNA binding"/>
    <property type="evidence" value="ECO:0007669"/>
    <property type="project" value="UniProtKB-UniRule"/>
</dbReference>
<evidence type="ECO:0000256" key="8">
    <source>
        <dbReference type="SAM" id="Coils"/>
    </source>
</evidence>
<dbReference type="InterPro" id="IPR009027">
    <property type="entry name" value="Ribosomal_bL9/RNase_H1_N"/>
</dbReference>
<dbReference type="AlphaFoldDB" id="A0A1F4S0Q5"/>
<comment type="similarity">
    <text evidence="1 7">Belongs to the bacterial ribosomal protein bL9 family.</text>
</comment>
<dbReference type="Pfam" id="PF01281">
    <property type="entry name" value="Ribosomal_L9_N"/>
    <property type="match status" value="1"/>
</dbReference>
<proteinExistence type="inferred from homology"/>
<evidence type="ECO:0000256" key="2">
    <source>
        <dbReference type="ARBA" id="ARBA00022730"/>
    </source>
</evidence>
<keyword evidence="4 7" id="KW-0689">Ribosomal protein</keyword>
<evidence type="ECO:0000259" key="10">
    <source>
        <dbReference type="Pfam" id="PF03948"/>
    </source>
</evidence>
<feature type="domain" description="Large ribosomal subunit protein bL9 C-terminal" evidence="10">
    <location>
        <begin position="56"/>
        <end position="139"/>
    </location>
</feature>
<dbReference type="GO" id="GO:1990904">
    <property type="term" value="C:ribonucleoprotein complex"/>
    <property type="evidence" value="ECO:0007669"/>
    <property type="project" value="UniProtKB-KW"/>
</dbReference>
<keyword evidence="5 7" id="KW-0687">Ribonucleoprotein</keyword>
<evidence type="ECO:0000313" key="11">
    <source>
        <dbReference type="EMBL" id="OGC14025.1"/>
    </source>
</evidence>
<comment type="caution">
    <text evidence="11">The sequence shown here is derived from an EMBL/GenBank/DDBJ whole genome shotgun (WGS) entry which is preliminary data.</text>
</comment>
<dbReference type="InterPro" id="IPR020594">
    <property type="entry name" value="Ribosomal_bL9_bac/chp"/>
</dbReference>
<evidence type="ECO:0000256" key="3">
    <source>
        <dbReference type="ARBA" id="ARBA00022884"/>
    </source>
</evidence>
<evidence type="ECO:0000256" key="7">
    <source>
        <dbReference type="HAMAP-Rule" id="MF_00503"/>
    </source>
</evidence>
<dbReference type="InterPro" id="IPR036791">
    <property type="entry name" value="Ribosomal_bL9_C_sf"/>
</dbReference>
<dbReference type="GO" id="GO:0006412">
    <property type="term" value="P:translation"/>
    <property type="evidence" value="ECO:0007669"/>
    <property type="project" value="UniProtKB-UniRule"/>
</dbReference>
<feature type="domain" description="Ribosomal protein L9" evidence="9">
    <location>
        <begin position="1"/>
        <end position="40"/>
    </location>
</feature>
<evidence type="ECO:0000256" key="1">
    <source>
        <dbReference type="ARBA" id="ARBA00010605"/>
    </source>
</evidence>
<feature type="coiled-coil region" evidence="8">
    <location>
        <begin position="37"/>
        <end position="64"/>
    </location>
</feature>